<proteinExistence type="predicted"/>
<dbReference type="EMBL" id="FOBF01000016">
    <property type="protein sequence ID" value="SEM66658.1"/>
    <property type="molecule type" value="Genomic_DNA"/>
</dbReference>
<dbReference type="STRING" id="46177.SAMN05660976_05723"/>
<evidence type="ECO:0000256" key="1">
    <source>
        <dbReference type="SAM" id="Phobius"/>
    </source>
</evidence>
<feature type="transmembrane region" description="Helical" evidence="1">
    <location>
        <begin position="121"/>
        <end position="142"/>
    </location>
</feature>
<gene>
    <name evidence="2" type="ORF">SAMN05660976_05723</name>
</gene>
<feature type="transmembrane region" description="Helical" evidence="1">
    <location>
        <begin position="89"/>
        <end position="109"/>
    </location>
</feature>
<evidence type="ECO:0000313" key="2">
    <source>
        <dbReference type="EMBL" id="SEM66658.1"/>
    </source>
</evidence>
<dbReference type="InterPro" id="IPR052712">
    <property type="entry name" value="Acid_resist_chaperone_HdeD"/>
</dbReference>
<feature type="transmembrane region" description="Helical" evidence="1">
    <location>
        <begin position="63"/>
        <end position="83"/>
    </location>
</feature>
<keyword evidence="1" id="KW-0472">Membrane</keyword>
<protein>
    <submittedName>
        <fullName evidence="2">Uncharacterized membrane protein HdeD, DUF308 family</fullName>
    </submittedName>
</protein>
<dbReference type="PANTHER" id="PTHR34989:SF1">
    <property type="entry name" value="PROTEIN HDED"/>
    <property type="match status" value="1"/>
</dbReference>
<organism evidence="2 3">
    <name type="scientific">Nonomuraea pusilla</name>
    <dbReference type="NCBI Taxonomy" id="46177"/>
    <lineage>
        <taxon>Bacteria</taxon>
        <taxon>Bacillati</taxon>
        <taxon>Actinomycetota</taxon>
        <taxon>Actinomycetes</taxon>
        <taxon>Streptosporangiales</taxon>
        <taxon>Streptosporangiaceae</taxon>
        <taxon>Nonomuraea</taxon>
    </lineage>
</organism>
<evidence type="ECO:0000313" key="3">
    <source>
        <dbReference type="Proteomes" id="UP000198953"/>
    </source>
</evidence>
<feature type="transmembrane region" description="Helical" evidence="1">
    <location>
        <begin position="34"/>
        <end position="56"/>
    </location>
</feature>
<dbReference type="InterPro" id="IPR005325">
    <property type="entry name" value="DUF308_memb"/>
</dbReference>
<dbReference type="Pfam" id="PF03729">
    <property type="entry name" value="DUF308"/>
    <property type="match status" value="1"/>
</dbReference>
<feature type="transmembrane region" description="Helical" evidence="1">
    <location>
        <begin position="7"/>
        <end position="28"/>
    </location>
</feature>
<reference evidence="2 3" key="1">
    <citation type="submission" date="2016-10" db="EMBL/GenBank/DDBJ databases">
        <authorList>
            <person name="de Groot N.N."/>
        </authorList>
    </citation>
    <scope>NUCLEOTIDE SEQUENCE [LARGE SCALE GENOMIC DNA]</scope>
    <source>
        <strain evidence="2 3">DSM 43357</strain>
    </source>
</reference>
<dbReference type="PANTHER" id="PTHR34989">
    <property type="entry name" value="PROTEIN HDED"/>
    <property type="match status" value="1"/>
</dbReference>
<dbReference type="OrthoDB" id="193343at2"/>
<keyword evidence="1" id="KW-0812">Transmembrane</keyword>
<name>A0A1H8AA24_9ACTN</name>
<keyword evidence="3" id="KW-1185">Reference proteome</keyword>
<dbReference type="GO" id="GO:0005886">
    <property type="term" value="C:plasma membrane"/>
    <property type="evidence" value="ECO:0007669"/>
    <property type="project" value="TreeGrafter"/>
</dbReference>
<keyword evidence="1" id="KW-1133">Transmembrane helix</keyword>
<dbReference type="RefSeq" id="WP_055509823.1">
    <property type="nucleotide sequence ID" value="NZ_BBZG01000007.1"/>
</dbReference>
<dbReference type="Proteomes" id="UP000198953">
    <property type="component" value="Unassembled WGS sequence"/>
</dbReference>
<dbReference type="AlphaFoldDB" id="A0A1H8AA24"/>
<feature type="transmembrane region" description="Helical" evidence="1">
    <location>
        <begin position="148"/>
        <end position="170"/>
    </location>
</feature>
<accession>A0A1H8AA24</accession>
<sequence>MRDIAQSWSLLLVRGIAAIILGVLAIVWPGITLLVLVIIFGLYAIIGGISSLVAGLRHRSDSRVWLILSGVLGIIAGIIAFVWPGLTSLALLYVVAFWAIFSGVSEIVAGIQLRKRIQNEWMLIVGGILSLIFGLLLLFFPGAGLLSLVWLLGIFAILYGIAMIILSFTLKKFTKRAGMP</sequence>